<dbReference type="PROSITE" id="PS00194">
    <property type="entry name" value="THIOREDOXIN_1"/>
    <property type="match status" value="2"/>
</dbReference>
<name>A0A8H7BLJ9_9FUNG</name>
<dbReference type="AlphaFoldDB" id="A0A8H7BLJ9"/>
<evidence type="ECO:0000256" key="5">
    <source>
        <dbReference type="ARBA" id="ARBA00022737"/>
    </source>
</evidence>
<evidence type="ECO:0000256" key="10">
    <source>
        <dbReference type="SAM" id="SignalP"/>
    </source>
</evidence>
<keyword evidence="4 10" id="KW-0732">Signal</keyword>
<dbReference type="CDD" id="cd02998">
    <property type="entry name" value="PDI_a_ERp38"/>
    <property type="match status" value="2"/>
</dbReference>
<evidence type="ECO:0000313" key="13">
    <source>
        <dbReference type="Proteomes" id="UP000605846"/>
    </source>
</evidence>
<comment type="similarity">
    <text evidence="2 9">Belongs to the protein disulfide isomerase family.</text>
</comment>
<dbReference type="Proteomes" id="UP000605846">
    <property type="component" value="Unassembled WGS sequence"/>
</dbReference>
<keyword evidence="5" id="KW-0677">Repeat</keyword>
<dbReference type="Pfam" id="PF00085">
    <property type="entry name" value="Thioredoxin"/>
    <property type="match status" value="2"/>
</dbReference>
<dbReference type="OrthoDB" id="10264505at2759"/>
<evidence type="ECO:0000256" key="2">
    <source>
        <dbReference type="ARBA" id="ARBA00006347"/>
    </source>
</evidence>
<dbReference type="Gene3D" id="3.40.30.10">
    <property type="entry name" value="Glutaredoxin"/>
    <property type="match status" value="2"/>
</dbReference>
<dbReference type="PRINTS" id="PR00421">
    <property type="entry name" value="THIOREDOXIN"/>
</dbReference>
<feature type="signal peptide" evidence="10">
    <location>
        <begin position="1"/>
        <end position="16"/>
    </location>
</feature>
<evidence type="ECO:0000256" key="8">
    <source>
        <dbReference type="ARBA" id="ARBA00023284"/>
    </source>
</evidence>
<dbReference type="Gene3D" id="1.20.1150.12">
    <property type="entry name" value="Endoplasmic reticulum resident protein 29, C-terminal domain"/>
    <property type="match status" value="1"/>
</dbReference>
<sequence length="451" mass="50069">MAFFRNLFLFLLAVNAALLGYDYYQGGNIASNLVHNAQSLDAKTVQIQLHNAWNELKSPEKLAAHVNNAFAQLKEFNSPQDVIQYLRDKTSRKASSTEATFDGNVLVLTEANFDTVMDGSKPALIEFYAPWCGHCKKLAPTYEELGAAFAHARDQVIVAKVDADEHRDLGQRFGVTGFPTIKWFPKGYKTQEDVESYSSGRDLTSLANFIRDKSGVRPRIKAQKSDVTVLTSKNFKEVALDKSKGVLVEFYASWCGHCKNLAPIYEKVGSAFANEANCEVAKIDADVHKDIGTEYDISGFPTIKFFPAGETEPIPYEGARSEAGFIEFLNKHCGTHRVEGGGLDSEAGRIGKLDTLAVQFATASKQEDRVKIQQEAEAVAKELNTRYAKYYAKVMEKVNTLGDKFLDTEKTRLTKIAKSNEVTPAKLDDFTIRLNILGAFDKKATPVKEEL</sequence>
<dbReference type="EC" id="5.3.4.1" evidence="3"/>
<evidence type="ECO:0000256" key="6">
    <source>
        <dbReference type="ARBA" id="ARBA00023157"/>
    </source>
</evidence>
<evidence type="ECO:0000256" key="4">
    <source>
        <dbReference type="ARBA" id="ARBA00022729"/>
    </source>
</evidence>
<protein>
    <recommendedName>
        <fullName evidence="3">protein disulfide-isomerase</fullName>
        <ecNumber evidence="3">5.3.4.1</ecNumber>
    </recommendedName>
</protein>
<dbReference type="PROSITE" id="PS51352">
    <property type="entry name" value="THIOREDOXIN_2"/>
    <property type="match status" value="2"/>
</dbReference>
<evidence type="ECO:0000259" key="11">
    <source>
        <dbReference type="PROSITE" id="PS51352"/>
    </source>
</evidence>
<dbReference type="InterPro" id="IPR013766">
    <property type="entry name" value="Thioredoxin_domain"/>
</dbReference>
<feature type="domain" description="Thioredoxin" evidence="11">
    <location>
        <begin position="218"/>
        <end position="334"/>
    </location>
</feature>
<accession>A0A8H7BLJ9</accession>
<keyword evidence="8" id="KW-0676">Redox-active center</keyword>
<proteinExistence type="inferred from homology"/>
<dbReference type="InterPro" id="IPR005788">
    <property type="entry name" value="PDI_thioredoxin-like_dom"/>
</dbReference>
<dbReference type="GO" id="GO:0005783">
    <property type="term" value="C:endoplasmic reticulum"/>
    <property type="evidence" value="ECO:0007669"/>
    <property type="project" value="InterPro"/>
</dbReference>
<dbReference type="CDD" id="cd00238">
    <property type="entry name" value="ERp29c"/>
    <property type="match status" value="1"/>
</dbReference>
<dbReference type="PANTHER" id="PTHR45672:SF11">
    <property type="entry name" value="PROTEIN DISULFIDE-ISOMERASE C17H9.14C"/>
    <property type="match status" value="1"/>
</dbReference>
<dbReference type="InterPro" id="IPR036356">
    <property type="entry name" value="ERp29_C_sf"/>
</dbReference>
<keyword evidence="6" id="KW-1015">Disulfide bond</keyword>
<evidence type="ECO:0000256" key="9">
    <source>
        <dbReference type="RuleBase" id="RU004208"/>
    </source>
</evidence>
<comment type="catalytic activity">
    <reaction evidence="1">
        <text>Catalyzes the rearrangement of -S-S- bonds in proteins.</text>
        <dbReference type="EC" id="5.3.4.1"/>
    </reaction>
</comment>
<dbReference type="SUPFAM" id="SSF52833">
    <property type="entry name" value="Thioredoxin-like"/>
    <property type="match status" value="2"/>
</dbReference>
<evidence type="ECO:0000256" key="7">
    <source>
        <dbReference type="ARBA" id="ARBA00023235"/>
    </source>
</evidence>
<dbReference type="PANTHER" id="PTHR45672">
    <property type="entry name" value="PROTEIN DISULFIDE-ISOMERASE C17H9.14C-RELATED"/>
    <property type="match status" value="1"/>
</dbReference>
<keyword evidence="13" id="KW-1185">Reference proteome</keyword>
<dbReference type="NCBIfam" id="TIGR01126">
    <property type="entry name" value="pdi_dom"/>
    <property type="match status" value="2"/>
</dbReference>
<dbReference type="FunFam" id="3.40.30.10:FF:000032">
    <property type="entry name" value="Protein disulfide-isomerase A6 homolog"/>
    <property type="match status" value="1"/>
</dbReference>
<evidence type="ECO:0000256" key="1">
    <source>
        <dbReference type="ARBA" id="ARBA00001182"/>
    </source>
</evidence>
<dbReference type="InterPro" id="IPR051063">
    <property type="entry name" value="PDI"/>
</dbReference>
<dbReference type="GO" id="GO:0003756">
    <property type="term" value="F:protein disulfide isomerase activity"/>
    <property type="evidence" value="ECO:0007669"/>
    <property type="project" value="UniProtKB-EC"/>
</dbReference>
<gene>
    <name evidence="12" type="ORF">EC973_004164</name>
</gene>
<dbReference type="InterPro" id="IPR036249">
    <property type="entry name" value="Thioredoxin-like_sf"/>
</dbReference>
<feature type="chain" id="PRO_5034542292" description="protein disulfide-isomerase" evidence="10">
    <location>
        <begin position="17"/>
        <end position="451"/>
    </location>
</feature>
<dbReference type="EMBL" id="JABAYA010000238">
    <property type="protein sequence ID" value="KAF7721747.1"/>
    <property type="molecule type" value="Genomic_DNA"/>
</dbReference>
<feature type="domain" description="Thioredoxin" evidence="11">
    <location>
        <begin position="86"/>
        <end position="215"/>
    </location>
</feature>
<keyword evidence="7" id="KW-0413">Isomerase</keyword>
<organism evidence="12 13">
    <name type="scientific">Apophysomyces ossiformis</name>
    <dbReference type="NCBI Taxonomy" id="679940"/>
    <lineage>
        <taxon>Eukaryota</taxon>
        <taxon>Fungi</taxon>
        <taxon>Fungi incertae sedis</taxon>
        <taxon>Mucoromycota</taxon>
        <taxon>Mucoromycotina</taxon>
        <taxon>Mucoromycetes</taxon>
        <taxon>Mucorales</taxon>
        <taxon>Mucorineae</taxon>
        <taxon>Mucoraceae</taxon>
        <taxon>Apophysomyces</taxon>
    </lineage>
</organism>
<comment type="caution">
    <text evidence="12">The sequence shown here is derived from an EMBL/GenBank/DDBJ whole genome shotgun (WGS) entry which is preliminary data.</text>
</comment>
<evidence type="ECO:0000313" key="12">
    <source>
        <dbReference type="EMBL" id="KAF7721747.1"/>
    </source>
</evidence>
<evidence type="ECO:0000256" key="3">
    <source>
        <dbReference type="ARBA" id="ARBA00012723"/>
    </source>
</evidence>
<dbReference type="GO" id="GO:0006457">
    <property type="term" value="P:protein folding"/>
    <property type="evidence" value="ECO:0007669"/>
    <property type="project" value="TreeGrafter"/>
</dbReference>
<dbReference type="InterPro" id="IPR011679">
    <property type="entry name" value="ERp29_C"/>
</dbReference>
<dbReference type="Pfam" id="PF07749">
    <property type="entry name" value="ERp29"/>
    <property type="match status" value="1"/>
</dbReference>
<reference evidence="12" key="1">
    <citation type="submission" date="2020-01" db="EMBL/GenBank/DDBJ databases">
        <title>Genome Sequencing of Three Apophysomyces-Like Fungal Strains Confirms a Novel Fungal Genus in the Mucoromycota with divergent Burkholderia-like Endosymbiotic Bacteria.</title>
        <authorList>
            <person name="Stajich J.E."/>
            <person name="Macias A.M."/>
            <person name="Carter-House D."/>
            <person name="Lovett B."/>
            <person name="Kasson L.R."/>
            <person name="Berry K."/>
            <person name="Grigoriev I."/>
            <person name="Chang Y."/>
            <person name="Spatafora J."/>
            <person name="Kasson M.T."/>
        </authorList>
    </citation>
    <scope>NUCLEOTIDE SEQUENCE</scope>
    <source>
        <strain evidence="12">NRRL A-21654</strain>
    </source>
</reference>
<dbReference type="SUPFAM" id="SSF47933">
    <property type="entry name" value="ERP29 C domain-like"/>
    <property type="match status" value="1"/>
</dbReference>
<dbReference type="InterPro" id="IPR017937">
    <property type="entry name" value="Thioredoxin_CS"/>
</dbReference>